<dbReference type="GO" id="GO:0005506">
    <property type="term" value="F:iron ion binding"/>
    <property type="evidence" value="ECO:0007669"/>
    <property type="project" value="TreeGrafter"/>
</dbReference>
<dbReference type="Proteomes" id="UP000885797">
    <property type="component" value="Unassembled WGS sequence"/>
</dbReference>
<dbReference type="AlphaFoldDB" id="A0A7V2SZN9"/>
<proteinExistence type="inferred from homology"/>
<dbReference type="PANTHER" id="PTHR30149">
    <property type="entry name" value="HYDROGENASE PROTEIN ASSEMBLY PROTEIN HYPD"/>
    <property type="match status" value="1"/>
</dbReference>
<dbReference type="GO" id="GO:0051604">
    <property type="term" value="P:protein maturation"/>
    <property type="evidence" value="ECO:0007669"/>
    <property type="project" value="TreeGrafter"/>
</dbReference>
<dbReference type="PANTHER" id="PTHR30149:SF0">
    <property type="entry name" value="HYDROGENASE MATURATION FACTOR HYPD"/>
    <property type="match status" value="1"/>
</dbReference>
<dbReference type="InterPro" id="IPR042243">
    <property type="entry name" value="HypD_1"/>
</dbReference>
<keyword evidence="2" id="KW-0479">Metal-binding</keyword>
<feature type="non-terminal residue" evidence="4">
    <location>
        <position position="1"/>
    </location>
</feature>
<evidence type="ECO:0000256" key="2">
    <source>
        <dbReference type="ARBA" id="ARBA00022723"/>
    </source>
</evidence>
<dbReference type="Gene3D" id="3.40.50.11740">
    <property type="entry name" value="HypD, alpha/beta domain 2"/>
    <property type="match status" value="1"/>
</dbReference>
<keyword evidence="3" id="KW-0408">Iron</keyword>
<dbReference type="GO" id="GO:0070025">
    <property type="term" value="F:carbon monoxide binding"/>
    <property type="evidence" value="ECO:0007669"/>
    <property type="project" value="TreeGrafter"/>
</dbReference>
<evidence type="ECO:0000313" key="4">
    <source>
        <dbReference type="EMBL" id="HFC47280.1"/>
    </source>
</evidence>
<protein>
    <submittedName>
        <fullName evidence="4">Hydrogenase formation protein HypD</fullName>
    </submittedName>
</protein>
<evidence type="ECO:0000256" key="1">
    <source>
        <dbReference type="ARBA" id="ARBA00007888"/>
    </source>
</evidence>
<gene>
    <name evidence="4" type="primary">hypD</name>
    <name evidence="4" type="ORF">ENJ63_05285</name>
</gene>
<name>A0A7V2SZN9_9BACT</name>
<evidence type="ECO:0000256" key="3">
    <source>
        <dbReference type="ARBA" id="ARBA00023004"/>
    </source>
</evidence>
<organism evidence="4">
    <name type="scientific">Dissulfuribacter thermophilus</name>
    <dbReference type="NCBI Taxonomy" id="1156395"/>
    <lineage>
        <taxon>Bacteria</taxon>
        <taxon>Pseudomonadati</taxon>
        <taxon>Thermodesulfobacteriota</taxon>
        <taxon>Dissulfuribacteria</taxon>
        <taxon>Dissulfuribacterales</taxon>
        <taxon>Dissulfuribacteraceae</taxon>
        <taxon>Dissulfuribacter</taxon>
    </lineage>
</organism>
<dbReference type="EMBL" id="DRND01000418">
    <property type="protein sequence ID" value="HFC47280.1"/>
    <property type="molecule type" value="Genomic_DNA"/>
</dbReference>
<dbReference type="NCBIfam" id="TIGR00075">
    <property type="entry name" value="hypD"/>
    <property type="match status" value="1"/>
</dbReference>
<dbReference type="InterPro" id="IPR042244">
    <property type="entry name" value="HypD_2_sf"/>
</dbReference>
<accession>A0A7V2SZN9</accession>
<comment type="caution">
    <text evidence="4">The sequence shown here is derived from an EMBL/GenBank/DDBJ whole genome shotgun (WGS) entry which is preliminary data.</text>
</comment>
<sequence length="165" mass="17988">IIGARAYEAISTSYRLPCVVSGFEPGDILLALLAIARQVRRGEAKVENMYPRAVTYGGNSRAMEIMDEVFEREDSHWRGLGTIPSSGLRPKGEYEYFSARLRFSLKPKEVPEPKGCRCGEVLKGAISPPECPLFGRGCTPSGPVGPCMVSSEGTCQAYYRYGLGA</sequence>
<reference evidence="4" key="1">
    <citation type="journal article" date="2020" name="mSystems">
        <title>Genome- and Community-Level Interaction Insights into Carbon Utilization and Element Cycling Functions of Hydrothermarchaeota in Hydrothermal Sediment.</title>
        <authorList>
            <person name="Zhou Z."/>
            <person name="Liu Y."/>
            <person name="Xu W."/>
            <person name="Pan J."/>
            <person name="Luo Z.H."/>
            <person name="Li M."/>
        </authorList>
    </citation>
    <scope>NUCLEOTIDE SEQUENCE [LARGE SCALE GENOMIC DNA]</scope>
    <source>
        <strain evidence="4">HyVt-503</strain>
    </source>
</reference>
<dbReference type="Pfam" id="PF01924">
    <property type="entry name" value="HypD"/>
    <property type="match status" value="1"/>
</dbReference>
<comment type="similarity">
    <text evidence="1">Belongs to the HypD family.</text>
</comment>
<dbReference type="Gene3D" id="6.10.20.100">
    <property type="match status" value="1"/>
</dbReference>
<dbReference type="InterPro" id="IPR002780">
    <property type="entry name" value="Hyd_form_HypD"/>
</dbReference>
<dbReference type="GO" id="GO:0051539">
    <property type="term" value="F:4 iron, 4 sulfur cluster binding"/>
    <property type="evidence" value="ECO:0007669"/>
    <property type="project" value="TreeGrafter"/>
</dbReference>